<sequence>MIDIPCQINHFFHRSCALVLLTNIPYQCEGCDEASSGLAFRCGKCKFQLDVKCTLFPTIESKDADKILHCAHKHPLTLRDSKELGDEVRCRACTKSCFAPSFGCTECNFFLHRSYTVEVQEKEIHHPFHPLHALTLSSPLQLSHHETFQCSSCLELDDWFLLRYHCVNCHFELHMDCFKPKVTIPDFKYEHHIHYLSYFDSIFAPIECNIFHEHAQTGFFRFMACAFNIHIYCIRSTPKTIKHERHLHPLTVTKSPFQYEMISAKHANGSNDEFYCDICEERRYKFESVYCCPECKFITEVRCVISELLPSLTILEEQSTEKGTVGSKNEGSSTIEAIIGNLNDQITKSKQERNALKKEVEKHREILKSLEEELEQKKWQVRKL</sequence>
<dbReference type="AlphaFoldDB" id="A0A9D3W0J6"/>
<comment type="caution">
    <text evidence="4">The sequence shown here is derived from an EMBL/GenBank/DDBJ whole genome shotgun (WGS) entry which is preliminary data.</text>
</comment>
<accession>A0A9D3W0J6</accession>
<name>A0A9D3W0J6_9ROSI</name>
<dbReference type="Proteomes" id="UP000828251">
    <property type="component" value="Unassembled WGS sequence"/>
</dbReference>
<reference evidence="4 5" key="1">
    <citation type="journal article" date="2021" name="Plant Biotechnol. J.">
        <title>Multi-omics assisted identification of the key and species-specific regulatory components of drought-tolerant mechanisms in Gossypium stocksii.</title>
        <authorList>
            <person name="Yu D."/>
            <person name="Ke L."/>
            <person name="Zhang D."/>
            <person name="Wu Y."/>
            <person name="Sun Y."/>
            <person name="Mei J."/>
            <person name="Sun J."/>
            <person name="Sun Y."/>
        </authorList>
    </citation>
    <scope>NUCLEOTIDE SEQUENCE [LARGE SCALE GENOMIC DNA]</scope>
    <source>
        <strain evidence="5">cv. E1</strain>
        <tissue evidence="4">Leaf</tissue>
    </source>
</reference>
<dbReference type="PANTHER" id="PTHR46288:SF27">
    <property type="entry name" value="CYSTEINE_HISTIDINE-RICH C1 DOMAIN FAMILY PROTEIN"/>
    <property type="match status" value="1"/>
</dbReference>
<keyword evidence="2" id="KW-0175">Coiled coil</keyword>
<dbReference type="PANTHER" id="PTHR46288">
    <property type="entry name" value="PHORBOL-ESTER/DAG-TYPE DOMAIN-CONTAINING PROTEIN"/>
    <property type="match status" value="1"/>
</dbReference>
<dbReference type="InterPro" id="IPR004146">
    <property type="entry name" value="DC1"/>
</dbReference>
<evidence type="ECO:0000256" key="2">
    <source>
        <dbReference type="SAM" id="Coils"/>
    </source>
</evidence>
<feature type="domain" description="DC1" evidence="3">
    <location>
        <begin position="72"/>
        <end position="113"/>
    </location>
</feature>
<dbReference type="InterPro" id="IPR046349">
    <property type="entry name" value="C1-like_sf"/>
</dbReference>
<dbReference type="SUPFAM" id="SSF57889">
    <property type="entry name" value="Cysteine-rich domain"/>
    <property type="match status" value="4"/>
</dbReference>
<gene>
    <name evidence="4" type="ORF">J1N35_010200</name>
</gene>
<organism evidence="4 5">
    <name type="scientific">Gossypium stocksii</name>
    <dbReference type="NCBI Taxonomy" id="47602"/>
    <lineage>
        <taxon>Eukaryota</taxon>
        <taxon>Viridiplantae</taxon>
        <taxon>Streptophyta</taxon>
        <taxon>Embryophyta</taxon>
        <taxon>Tracheophyta</taxon>
        <taxon>Spermatophyta</taxon>
        <taxon>Magnoliopsida</taxon>
        <taxon>eudicotyledons</taxon>
        <taxon>Gunneridae</taxon>
        <taxon>Pentapetalae</taxon>
        <taxon>rosids</taxon>
        <taxon>malvids</taxon>
        <taxon>Malvales</taxon>
        <taxon>Malvaceae</taxon>
        <taxon>Malvoideae</taxon>
        <taxon>Gossypium</taxon>
    </lineage>
</organism>
<feature type="domain" description="DC1" evidence="3">
    <location>
        <begin position="127"/>
        <end position="177"/>
    </location>
</feature>
<keyword evidence="1" id="KW-0677">Repeat</keyword>
<dbReference type="Pfam" id="PF03107">
    <property type="entry name" value="C1_2"/>
    <property type="match status" value="2"/>
</dbReference>
<feature type="coiled-coil region" evidence="2">
    <location>
        <begin position="339"/>
        <end position="380"/>
    </location>
</feature>
<proteinExistence type="predicted"/>
<dbReference type="OrthoDB" id="1884766at2759"/>
<protein>
    <recommendedName>
        <fullName evidence="3">DC1 domain-containing protein</fullName>
    </recommendedName>
</protein>
<evidence type="ECO:0000256" key="1">
    <source>
        <dbReference type="ARBA" id="ARBA00022737"/>
    </source>
</evidence>
<evidence type="ECO:0000259" key="3">
    <source>
        <dbReference type="Pfam" id="PF03107"/>
    </source>
</evidence>
<evidence type="ECO:0000313" key="5">
    <source>
        <dbReference type="Proteomes" id="UP000828251"/>
    </source>
</evidence>
<evidence type="ECO:0000313" key="4">
    <source>
        <dbReference type="EMBL" id="KAH1106432.1"/>
    </source>
</evidence>
<dbReference type="EMBL" id="JAIQCV010000004">
    <property type="protein sequence ID" value="KAH1106432.1"/>
    <property type="molecule type" value="Genomic_DNA"/>
</dbReference>
<keyword evidence="5" id="KW-1185">Reference proteome</keyword>